<evidence type="ECO:0000313" key="1">
    <source>
        <dbReference type="EMBL" id="OKH38447.1"/>
    </source>
</evidence>
<dbReference type="EMBL" id="MRCE01000008">
    <property type="protein sequence ID" value="OKH38447.1"/>
    <property type="molecule type" value="Genomic_DNA"/>
</dbReference>
<dbReference type="Proteomes" id="UP000185860">
    <property type="component" value="Unassembled WGS sequence"/>
</dbReference>
<evidence type="ECO:0000313" key="2">
    <source>
        <dbReference type="Proteomes" id="UP000185860"/>
    </source>
</evidence>
<dbReference type="RefSeq" id="WP_073593410.1">
    <property type="nucleotide sequence ID" value="NZ_MRCE01000008.1"/>
</dbReference>
<dbReference type="STRING" id="454136.NIES2119_10490"/>
<gene>
    <name evidence="1" type="ORF">NIES2119_10490</name>
</gene>
<proteinExistence type="predicted"/>
<accession>A0A1U7IMJ9</accession>
<name>A0A1U7IMJ9_9CYAN</name>
<protein>
    <submittedName>
        <fullName evidence="1">Uncharacterized protein</fullName>
    </submittedName>
</protein>
<reference evidence="1 2" key="1">
    <citation type="submission" date="2016-11" db="EMBL/GenBank/DDBJ databases">
        <title>Draft Genome Sequences of Nine Cyanobacterial Strains from Diverse Habitats.</title>
        <authorList>
            <person name="Zhu T."/>
            <person name="Hou S."/>
            <person name="Lu X."/>
            <person name="Hess W.R."/>
        </authorList>
    </citation>
    <scope>NUCLEOTIDE SEQUENCE [LARGE SCALE GENOMIC DNA]</scope>
    <source>
        <strain evidence="1 2">IAM M-71</strain>
    </source>
</reference>
<organism evidence="1 2">
    <name type="scientific">[Phormidium ambiguum] IAM M-71</name>
    <dbReference type="NCBI Taxonomy" id="454136"/>
    <lineage>
        <taxon>Bacteria</taxon>
        <taxon>Bacillati</taxon>
        <taxon>Cyanobacteriota</taxon>
        <taxon>Cyanophyceae</taxon>
        <taxon>Oscillatoriophycideae</taxon>
        <taxon>Aerosakkonematales</taxon>
        <taxon>Aerosakkonemataceae</taxon>
        <taxon>Floridanema</taxon>
    </lineage>
</organism>
<comment type="caution">
    <text evidence="1">The sequence shown here is derived from an EMBL/GenBank/DDBJ whole genome shotgun (WGS) entry which is preliminary data.</text>
</comment>
<dbReference type="AlphaFoldDB" id="A0A1U7IMJ9"/>
<sequence length="180" mass="19489">MNHITKVLAIFAVTACAIGVTKLEVANATDYSLPNKSETTSFQVKESQLLAQAIVTYQGLGEITFEENGENRTAKISRLTIDTRESSNVIFNITTDDGRRYALIGRVTENVETGGYKVSLTSLRAGQSQQIPAQGVLLVSRTGEISPEGDLTYTGTKKLLGISFTPSTDTVTNEPVRGLW</sequence>